<evidence type="ECO:0000256" key="3">
    <source>
        <dbReference type="ARBA" id="ARBA00022746"/>
    </source>
</evidence>
<evidence type="ECO:0000256" key="2">
    <source>
        <dbReference type="ARBA" id="ARBA00006046"/>
    </source>
</evidence>
<evidence type="ECO:0000256" key="1">
    <source>
        <dbReference type="ARBA" id="ARBA00004829"/>
    </source>
</evidence>
<evidence type="ECO:0000259" key="6">
    <source>
        <dbReference type="Pfam" id="PF01593"/>
    </source>
</evidence>
<comment type="caution">
    <text evidence="7">The sequence shown here is derived from an EMBL/GenBank/DDBJ whole genome shotgun (WGS) entry which is preliminary data.</text>
</comment>
<proteinExistence type="inferred from homology"/>
<dbReference type="GO" id="GO:0016491">
    <property type="term" value="F:oxidoreductase activity"/>
    <property type="evidence" value="ECO:0007669"/>
    <property type="project" value="UniProtKB-KW"/>
</dbReference>
<comment type="pathway">
    <text evidence="1 5">Carotenoid biosynthesis.</text>
</comment>
<dbReference type="PROSITE" id="PS51257">
    <property type="entry name" value="PROKAR_LIPOPROTEIN"/>
    <property type="match status" value="1"/>
</dbReference>
<gene>
    <name evidence="7" type="primary">crtI</name>
    <name evidence="7" type="ORF">FEE95_11165</name>
</gene>
<dbReference type="NCBIfam" id="NF042421">
    <property type="entry name" value="hydcarot_desat_CrtD"/>
    <property type="match status" value="1"/>
</dbReference>
<dbReference type="NCBIfam" id="TIGR02734">
    <property type="entry name" value="crtI_fam"/>
    <property type="match status" value="1"/>
</dbReference>
<dbReference type="OrthoDB" id="9774675at2"/>
<protein>
    <submittedName>
        <fullName evidence="7">Phytoene desaturase</fullName>
    </submittedName>
</protein>
<dbReference type="RefSeq" id="WP_138658027.1">
    <property type="nucleotide sequence ID" value="NZ_VATY01000002.1"/>
</dbReference>
<keyword evidence="3 5" id="KW-0125">Carotenoid biosynthesis</keyword>
<dbReference type="EMBL" id="VATY01000002">
    <property type="protein sequence ID" value="TMM57044.1"/>
    <property type="molecule type" value="Genomic_DNA"/>
</dbReference>
<dbReference type="PANTHER" id="PTHR43734">
    <property type="entry name" value="PHYTOENE DESATURASE"/>
    <property type="match status" value="1"/>
</dbReference>
<dbReference type="SUPFAM" id="SSF51905">
    <property type="entry name" value="FAD/NAD(P)-binding domain"/>
    <property type="match status" value="1"/>
</dbReference>
<dbReference type="InterPro" id="IPR054840">
    <property type="entry name" value="hydcarot_desat_CrtD"/>
</dbReference>
<dbReference type="GO" id="GO:0016117">
    <property type="term" value="P:carotenoid biosynthetic process"/>
    <property type="evidence" value="ECO:0007669"/>
    <property type="project" value="UniProtKB-KW"/>
</dbReference>
<dbReference type="Proteomes" id="UP000310314">
    <property type="component" value="Unassembled WGS sequence"/>
</dbReference>
<keyword evidence="8" id="KW-1185">Reference proteome</keyword>
<dbReference type="PRINTS" id="PR00419">
    <property type="entry name" value="ADXRDTASE"/>
</dbReference>
<name>A0A5S3PQS7_9FLAO</name>
<dbReference type="InterPro" id="IPR036188">
    <property type="entry name" value="FAD/NAD-bd_sf"/>
</dbReference>
<dbReference type="InterPro" id="IPR014105">
    <property type="entry name" value="Carotenoid/retinoid_OxRdtase"/>
</dbReference>
<organism evidence="7 8">
    <name type="scientific">Maribacter algarum</name>
    <name type="common">ex Zhang et al. 2020</name>
    <dbReference type="NCBI Taxonomy" id="2578118"/>
    <lineage>
        <taxon>Bacteria</taxon>
        <taxon>Pseudomonadati</taxon>
        <taxon>Bacteroidota</taxon>
        <taxon>Flavobacteriia</taxon>
        <taxon>Flavobacteriales</taxon>
        <taxon>Flavobacteriaceae</taxon>
        <taxon>Maribacter</taxon>
    </lineage>
</organism>
<dbReference type="Gene3D" id="3.50.50.60">
    <property type="entry name" value="FAD/NAD(P)-binding domain"/>
    <property type="match status" value="2"/>
</dbReference>
<evidence type="ECO:0000256" key="5">
    <source>
        <dbReference type="RuleBase" id="RU362075"/>
    </source>
</evidence>
<sequence length="487" mass="54777">MKIAVIGSGIGGLAAACRLASKGHEVTVFEKNASPGGKISEIHMEGYRFDTGPSLFTLPELVEELYSDAGETVPSTFKYDKLEVLCKYFYNSGEKLVAWSNQQKFIDECVHKLGENPNNISKYFKRASLIYKITADIFLFNSLHKVKNFLKISVLKSLLQVLKIRFYKTMHGDNSSNFESPLLVQLFDRYATYNGSSPYKAPATLNVIAHLENNIGAYFPEKGMYSIVEHIYELALKKGVRFNFNALVSSIDIKKKRAVGLSVGDKSHTFDTIVSDSDINYVVNNLMDHPQKKRIKRLEASSSALVFYWGVNKEFPELDLHNIFFSGDYKEEFTNLFQKGTIDTDPTVYIFVSSKMVKTDAPKNRENWFVMVNAPSNSKENWDELIRTTKQNIITKINKSLKTNIENYIEHEKIASPISIEQNTLSKGGALYGNSSNSMFSAFLRHPNFLKSVKNLYFVGGSVHPGGGIPLCLASAKIVDDEIPAHR</sequence>
<reference evidence="7 8" key="1">
    <citation type="submission" date="2019-05" db="EMBL/GenBank/DDBJ databases">
        <authorList>
            <person name="Zhang J.-Y."/>
            <person name="Feg X."/>
            <person name="Du Z.-J."/>
        </authorList>
    </citation>
    <scope>NUCLEOTIDE SEQUENCE [LARGE SCALE GENOMIC DNA]</scope>
    <source>
        <strain evidence="7 8">RZ26</strain>
    </source>
</reference>
<evidence type="ECO:0000313" key="7">
    <source>
        <dbReference type="EMBL" id="TMM57044.1"/>
    </source>
</evidence>
<dbReference type="PANTHER" id="PTHR43734:SF7">
    <property type="entry name" value="4,4'-DIAPONEUROSPORENE OXYGENASE"/>
    <property type="match status" value="1"/>
</dbReference>
<evidence type="ECO:0000313" key="8">
    <source>
        <dbReference type="Proteomes" id="UP000310314"/>
    </source>
</evidence>
<accession>A0A5S3PQS7</accession>
<keyword evidence="4 5" id="KW-0560">Oxidoreductase</keyword>
<dbReference type="InterPro" id="IPR002937">
    <property type="entry name" value="Amino_oxidase"/>
</dbReference>
<evidence type="ECO:0000256" key="4">
    <source>
        <dbReference type="ARBA" id="ARBA00023002"/>
    </source>
</evidence>
<feature type="domain" description="Amine oxidase" evidence="6">
    <location>
        <begin position="10"/>
        <end position="477"/>
    </location>
</feature>
<dbReference type="Pfam" id="PF01593">
    <property type="entry name" value="Amino_oxidase"/>
    <property type="match status" value="1"/>
</dbReference>
<dbReference type="AlphaFoldDB" id="A0A5S3PQS7"/>
<comment type="similarity">
    <text evidence="2 5">Belongs to the carotenoid/retinoid oxidoreductase family.</text>
</comment>